<dbReference type="EMBL" id="ABWE02006682">
    <property type="status" value="NOT_ANNOTATED_CDS"/>
    <property type="molecule type" value="Genomic_DNA"/>
</dbReference>
<keyword evidence="2" id="KW-1185">Reference proteome</keyword>
<evidence type="ECO:0000313" key="1">
    <source>
        <dbReference type="EnsemblProtists" id="HpaP814825"/>
    </source>
</evidence>
<dbReference type="VEuPathDB" id="FungiDB:HpaG814825"/>
<accession>M4C6T8</accession>
<dbReference type="InParanoid" id="M4C6T8"/>
<proteinExistence type="predicted"/>
<dbReference type="EnsemblProtists" id="HpaT814825">
    <property type="protein sequence ID" value="HpaP814825"/>
    <property type="gene ID" value="HpaG814825"/>
</dbReference>
<dbReference type="AlphaFoldDB" id="M4C6T8"/>
<sequence length="96" mass="10807">MMLVEHLCSVVKGFDGVGWSYSVPLVLAVGSRRLLRSRNRKESVLPMLYRLNELFTLVATVNDFVSNARSDKGQAERNGRFSCCDTARCGHWSLVK</sequence>
<dbReference type="Proteomes" id="UP000011713">
    <property type="component" value="Unassembled WGS sequence"/>
</dbReference>
<name>M4C6T8_HYAAE</name>
<organism evidence="1 2">
    <name type="scientific">Hyaloperonospora arabidopsidis (strain Emoy2)</name>
    <name type="common">Downy mildew agent</name>
    <name type="synonym">Peronospora arabidopsidis</name>
    <dbReference type="NCBI Taxonomy" id="559515"/>
    <lineage>
        <taxon>Eukaryota</taxon>
        <taxon>Sar</taxon>
        <taxon>Stramenopiles</taxon>
        <taxon>Oomycota</taxon>
        <taxon>Peronosporomycetes</taxon>
        <taxon>Peronosporales</taxon>
        <taxon>Peronosporaceae</taxon>
        <taxon>Hyaloperonospora</taxon>
    </lineage>
</organism>
<dbReference type="HOGENOM" id="CLU_2364125_0_0_1"/>
<evidence type="ECO:0000313" key="2">
    <source>
        <dbReference type="Proteomes" id="UP000011713"/>
    </source>
</evidence>
<protein>
    <submittedName>
        <fullName evidence="1">Uncharacterized protein</fullName>
    </submittedName>
</protein>
<reference evidence="2" key="1">
    <citation type="journal article" date="2010" name="Science">
        <title>Signatures of adaptation to obligate biotrophy in the Hyaloperonospora arabidopsidis genome.</title>
        <authorList>
            <person name="Baxter L."/>
            <person name="Tripathy S."/>
            <person name="Ishaque N."/>
            <person name="Boot N."/>
            <person name="Cabral A."/>
            <person name="Kemen E."/>
            <person name="Thines M."/>
            <person name="Ah-Fong A."/>
            <person name="Anderson R."/>
            <person name="Badejoko W."/>
            <person name="Bittner-Eddy P."/>
            <person name="Boore J.L."/>
            <person name="Chibucos M.C."/>
            <person name="Coates M."/>
            <person name="Dehal P."/>
            <person name="Delehaunty K."/>
            <person name="Dong S."/>
            <person name="Downton P."/>
            <person name="Dumas B."/>
            <person name="Fabro G."/>
            <person name="Fronick C."/>
            <person name="Fuerstenberg S.I."/>
            <person name="Fulton L."/>
            <person name="Gaulin E."/>
            <person name="Govers F."/>
            <person name="Hughes L."/>
            <person name="Humphray S."/>
            <person name="Jiang R.H."/>
            <person name="Judelson H."/>
            <person name="Kamoun S."/>
            <person name="Kyung K."/>
            <person name="Meijer H."/>
            <person name="Minx P."/>
            <person name="Morris P."/>
            <person name="Nelson J."/>
            <person name="Phuntumart V."/>
            <person name="Qutob D."/>
            <person name="Rehmany A."/>
            <person name="Rougon-Cardoso A."/>
            <person name="Ryden P."/>
            <person name="Torto-Alalibo T."/>
            <person name="Studholme D."/>
            <person name="Wang Y."/>
            <person name="Win J."/>
            <person name="Wood J."/>
            <person name="Clifton S.W."/>
            <person name="Rogers J."/>
            <person name="Van den Ackerveken G."/>
            <person name="Jones J.D."/>
            <person name="McDowell J.M."/>
            <person name="Beynon J."/>
            <person name="Tyler B.M."/>
        </authorList>
    </citation>
    <scope>NUCLEOTIDE SEQUENCE [LARGE SCALE GENOMIC DNA]</scope>
    <source>
        <strain evidence="2">Emoy2</strain>
    </source>
</reference>
<reference evidence="1" key="2">
    <citation type="submission" date="2015-06" db="UniProtKB">
        <authorList>
            <consortium name="EnsemblProtists"/>
        </authorList>
    </citation>
    <scope>IDENTIFICATION</scope>
    <source>
        <strain evidence="1">Emoy2</strain>
    </source>
</reference>